<comment type="caution">
    <text evidence="4">The sequence shown here is derived from an EMBL/GenBank/DDBJ whole genome shotgun (WGS) entry which is preliminary data.</text>
</comment>
<feature type="domain" description="AB hydrolase-1" evidence="3">
    <location>
        <begin position="58"/>
        <end position="179"/>
    </location>
</feature>
<dbReference type="AlphaFoldDB" id="Q1MXZ9"/>
<sequence>MKSSSDLFPVSLMKADVLDDTYIEDTYLLKPNNSPDQTVQIAVTRLGYYNSEGARGMPVILFHGAFSNRSCWMQPEEQGVAKTLLDNGFDPWMVDLRGHGDSPVNQQYQNNSLEAYAQFDLPAIQAFVYEKTGQPSIWTGHSWGGVLIATAVAGKYLDESKIKALVLLGSQVTRYPFALRVPFLRITAKIIATIKHQHFAPALGPEAEPKGVAKEFIRWSSLWLGWRDSKKQALKKSWKATRLPILSVAASRDRSDPPKHCRKLINWVEQSVKKDFIVAGKASGFDTEYSHRDLIASSKAQTELWPRIIHWLKEV</sequence>
<organism evidence="4 5">
    <name type="scientific">Bermanella marisrubri</name>
    <dbReference type="NCBI Taxonomy" id="207949"/>
    <lineage>
        <taxon>Bacteria</taxon>
        <taxon>Pseudomonadati</taxon>
        <taxon>Pseudomonadota</taxon>
        <taxon>Gammaproteobacteria</taxon>
        <taxon>Oceanospirillales</taxon>
        <taxon>Oceanospirillaceae</taxon>
        <taxon>Bermanella</taxon>
    </lineage>
</organism>
<evidence type="ECO:0000313" key="4">
    <source>
        <dbReference type="EMBL" id="EAT10830.1"/>
    </source>
</evidence>
<dbReference type="ESTHER" id="9gamm-q1mxz9">
    <property type="family name" value="6_AlphaBeta_hydrolase"/>
</dbReference>
<keyword evidence="1" id="KW-0442">Lipid degradation</keyword>
<dbReference type="OrthoDB" id="7813811at2"/>
<dbReference type="PANTHER" id="PTHR11005">
    <property type="entry name" value="LYSOSOMAL ACID LIPASE-RELATED"/>
    <property type="match status" value="1"/>
</dbReference>
<evidence type="ECO:0000256" key="1">
    <source>
        <dbReference type="ARBA" id="ARBA00022963"/>
    </source>
</evidence>
<dbReference type="STRING" id="207949.RED65_07054"/>
<dbReference type="Proteomes" id="UP000004263">
    <property type="component" value="Unassembled WGS sequence"/>
</dbReference>
<dbReference type="Pfam" id="PF00561">
    <property type="entry name" value="Abhydrolase_1"/>
    <property type="match status" value="1"/>
</dbReference>
<dbReference type="InterPro" id="IPR000073">
    <property type="entry name" value="AB_hydrolase_1"/>
</dbReference>
<proteinExistence type="predicted"/>
<evidence type="ECO:0000256" key="2">
    <source>
        <dbReference type="ARBA" id="ARBA00023098"/>
    </source>
</evidence>
<gene>
    <name evidence="4" type="ORF">RED65_07054</name>
</gene>
<dbReference type="RefSeq" id="WP_007016791.1">
    <property type="nucleotide sequence ID" value="NZ_AAQH01000031.1"/>
</dbReference>
<dbReference type="InterPro" id="IPR029058">
    <property type="entry name" value="AB_hydrolase_fold"/>
</dbReference>
<dbReference type="EMBL" id="AAQH01000031">
    <property type="protein sequence ID" value="EAT10830.1"/>
    <property type="molecule type" value="Genomic_DNA"/>
</dbReference>
<reference evidence="4 5" key="1">
    <citation type="submission" date="2006-03" db="EMBL/GenBank/DDBJ databases">
        <authorList>
            <person name="Pinhassi J."/>
            <person name="Pedros-Alio C."/>
            <person name="Ferriera S."/>
            <person name="Johnson J."/>
            <person name="Kravitz S."/>
            <person name="Halpern A."/>
            <person name="Remington K."/>
            <person name="Beeson K."/>
            <person name="Tran B."/>
            <person name="Rogers Y.-H."/>
            <person name="Friedman R."/>
            <person name="Venter J.C."/>
        </authorList>
    </citation>
    <scope>NUCLEOTIDE SEQUENCE [LARGE SCALE GENOMIC DNA]</scope>
    <source>
        <strain evidence="4 5">RED65</strain>
    </source>
</reference>
<name>Q1MXZ9_9GAMM</name>
<protein>
    <submittedName>
        <fullName evidence="4">Esterase/lipase/thioesterase family protein</fullName>
    </submittedName>
</protein>
<dbReference type="SUPFAM" id="SSF53474">
    <property type="entry name" value="alpha/beta-Hydrolases"/>
    <property type="match status" value="1"/>
</dbReference>
<dbReference type="GO" id="GO:0016042">
    <property type="term" value="P:lipid catabolic process"/>
    <property type="evidence" value="ECO:0007669"/>
    <property type="project" value="UniProtKB-KW"/>
</dbReference>
<dbReference type="Gene3D" id="3.40.50.1820">
    <property type="entry name" value="alpha/beta hydrolase"/>
    <property type="match status" value="1"/>
</dbReference>
<accession>Q1MXZ9</accession>
<keyword evidence="2" id="KW-0443">Lipid metabolism</keyword>
<evidence type="ECO:0000259" key="3">
    <source>
        <dbReference type="Pfam" id="PF00561"/>
    </source>
</evidence>
<keyword evidence="5" id="KW-1185">Reference proteome</keyword>
<dbReference type="HOGENOM" id="CLU_020280_0_0_6"/>
<evidence type="ECO:0000313" key="5">
    <source>
        <dbReference type="Proteomes" id="UP000004263"/>
    </source>
</evidence>